<dbReference type="InterPro" id="IPR007632">
    <property type="entry name" value="Anoctamin"/>
</dbReference>
<dbReference type="InParanoid" id="B7P2U9"/>
<gene>
    <name evidence="8" type="ORF">IscW_ISCW000786</name>
</gene>
<sequence length="84" mass="9330">MWFHLFGFINACGVVSNAFLIAFTSTFGKNLKNDYRRFIFIIAFEHLVFGVKFILTLAIPDTPTAVKNAKLKTASPGLCLICGQ</sequence>
<dbReference type="VEuPathDB" id="VectorBase:ISCI000786"/>
<dbReference type="VEuPathDB" id="VectorBase:ISCP_000737"/>
<evidence type="ECO:0000256" key="4">
    <source>
        <dbReference type="ARBA" id="ARBA00022989"/>
    </source>
</evidence>
<dbReference type="GO" id="GO:0016020">
    <property type="term" value="C:membrane"/>
    <property type="evidence" value="ECO:0007669"/>
    <property type="project" value="UniProtKB-SubCell"/>
</dbReference>
<dbReference type="PANTHER" id="PTHR12308">
    <property type="entry name" value="ANOCTAMIN"/>
    <property type="match status" value="1"/>
</dbReference>
<dbReference type="PaxDb" id="6945-B7P2U9"/>
<dbReference type="Pfam" id="PF04547">
    <property type="entry name" value="Anoctamin"/>
    <property type="match status" value="1"/>
</dbReference>
<keyword evidence="3 6" id="KW-0812">Transmembrane</keyword>
<protein>
    <recommendedName>
        <fullName evidence="6">Anoctamin</fullName>
    </recommendedName>
</protein>
<dbReference type="Proteomes" id="UP000001555">
    <property type="component" value="Unassembled WGS sequence"/>
</dbReference>
<feature type="domain" description="Anoctamin transmembrane" evidence="7">
    <location>
        <begin position="1"/>
        <end position="71"/>
    </location>
</feature>
<keyword evidence="4 6" id="KW-1133">Transmembrane helix</keyword>
<evidence type="ECO:0000313" key="10">
    <source>
        <dbReference type="Proteomes" id="UP000001555"/>
    </source>
</evidence>
<dbReference type="AlphaFoldDB" id="B7P2U9"/>
<evidence type="ECO:0000256" key="5">
    <source>
        <dbReference type="ARBA" id="ARBA00023136"/>
    </source>
</evidence>
<dbReference type="PANTHER" id="PTHR12308:SF73">
    <property type="entry name" value="ANOCTAMIN"/>
    <property type="match status" value="1"/>
</dbReference>
<dbReference type="OrthoDB" id="6418703at2759"/>
<comment type="subcellular location">
    <subcellularLocation>
        <location evidence="1 6">Membrane</location>
        <topology evidence="1 6">Multi-pass membrane protein</topology>
    </subcellularLocation>
</comment>
<evidence type="ECO:0000313" key="8">
    <source>
        <dbReference type="EMBL" id="EEC00921.1"/>
    </source>
</evidence>
<feature type="transmembrane region" description="Helical" evidence="6">
    <location>
        <begin position="6"/>
        <end position="26"/>
    </location>
</feature>
<comment type="caution">
    <text evidence="6">Lacks conserved residue(s) required for the propagation of feature annotation.</text>
</comment>
<evidence type="ECO:0000313" key="9">
    <source>
        <dbReference type="EnsemblMetazoa" id="ISCW000786-PA"/>
    </source>
</evidence>
<reference evidence="9" key="2">
    <citation type="submission" date="2020-05" db="UniProtKB">
        <authorList>
            <consortium name="EnsemblMetazoa"/>
        </authorList>
    </citation>
    <scope>IDENTIFICATION</scope>
    <source>
        <strain evidence="9">wikel</strain>
    </source>
</reference>
<accession>B7P2U9</accession>
<evidence type="ECO:0000256" key="1">
    <source>
        <dbReference type="ARBA" id="ARBA00004141"/>
    </source>
</evidence>
<evidence type="ECO:0000256" key="2">
    <source>
        <dbReference type="ARBA" id="ARBA00009671"/>
    </source>
</evidence>
<evidence type="ECO:0000259" key="7">
    <source>
        <dbReference type="Pfam" id="PF04547"/>
    </source>
</evidence>
<organism>
    <name type="scientific">Ixodes scapularis</name>
    <name type="common">Black-legged tick</name>
    <name type="synonym">Deer tick</name>
    <dbReference type="NCBI Taxonomy" id="6945"/>
    <lineage>
        <taxon>Eukaryota</taxon>
        <taxon>Metazoa</taxon>
        <taxon>Ecdysozoa</taxon>
        <taxon>Arthropoda</taxon>
        <taxon>Chelicerata</taxon>
        <taxon>Arachnida</taxon>
        <taxon>Acari</taxon>
        <taxon>Parasitiformes</taxon>
        <taxon>Ixodida</taxon>
        <taxon>Ixodoidea</taxon>
        <taxon>Ixodidae</taxon>
        <taxon>Ixodinae</taxon>
        <taxon>Ixodes</taxon>
    </lineage>
</organism>
<dbReference type="VEuPathDB" id="VectorBase:ISCW000786"/>
<keyword evidence="10" id="KW-1185">Reference proteome</keyword>
<reference evidence="8 10" key="1">
    <citation type="submission" date="2008-03" db="EMBL/GenBank/DDBJ databases">
        <title>Annotation of Ixodes scapularis.</title>
        <authorList>
            <consortium name="Ixodes scapularis Genome Project Consortium"/>
            <person name="Caler E."/>
            <person name="Hannick L.I."/>
            <person name="Bidwell S."/>
            <person name="Joardar V."/>
            <person name="Thiagarajan M."/>
            <person name="Amedeo P."/>
            <person name="Galinsky K.J."/>
            <person name="Schobel S."/>
            <person name="Inman J."/>
            <person name="Hostetler J."/>
            <person name="Miller J."/>
            <person name="Hammond M."/>
            <person name="Megy K."/>
            <person name="Lawson D."/>
            <person name="Kodira C."/>
            <person name="Sutton G."/>
            <person name="Meyer J."/>
            <person name="Hill C.A."/>
            <person name="Birren B."/>
            <person name="Nene V."/>
            <person name="Collins F."/>
            <person name="Alarcon-Chaidez F."/>
            <person name="Wikel S."/>
            <person name="Strausberg R."/>
        </authorList>
    </citation>
    <scope>NUCLEOTIDE SEQUENCE [LARGE SCALE GENOMIC DNA]</scope>
    <source>
        <strain evidence="10">Wikel</strain>
        <strain evidence="8">Wikel colony</strain>
    </source>
</reference>
<evidence type="ECO:0000256" key="6">
    <source>
        <dbReference type="RuleBase" id="RU280814"/>
    </source>
</evidence>
<dbReference type="InterPro" id="IPR049452">
    <property type="entry name" value="Anoctamin_TM"/>
</dbReference>
<dbReference type="EnsemblMetazoa" id="ISCW000786-RA">
    <property type="protein sequence ID" value="ISCW000786-PA"/>
    <property type="gene ID" value="ISCW000786"/>
</dbReference>
<keyword evidence="5 6" id="KW-0472">Membrane</keyword>
<evidence type="ECO:0000256" key="3">
    <source>
        <dbReference type="ARBA" id="ARBA00022692"/>
    </source>
</evidence>
<feature type="transmembrane region" description="Helical" evidence="6">
    <location>
        <begin position="38"/>
        <end position="59"/>
    </location>
</feature>
<proteinExistence type="inferred from homology"/>
<name>B7P2U9_IXOSC</name>
<dbReference type="HOGENOM" id="CLU_2529949_0_0_1"/>
<comment type="similarity">
    <text evidence="2 6">Belongs to the anoctamin family.</text>
</comment>
<dbReference type="EMBL" id="ABJB010597966">
    <property type="status" value="NOT_ANNOTATED_CDS"/>
    <property type="molecule type" value="Genomic_DNA"/>
</dbReference>
<dbReference type="EMBL" id="DS624715">
    <property type="protein sequence ID" value="EEC00921.1"/>
    <property type="molecule type" value="Genomic_DNA"/>
</dbReference>